<evidence type="ECO:0000256" key="9">
    <source>
        <dbReference type="ARBA" id="ARBA00023136"/>
    </source>
</evidence>
<name>A0A916JMP8_9FLAO</name>
<keyword evidence="7 11" id="KW-1133">Transmembrane helix</keyword>
<dbReference type="PIRSF" id="PIRSF006603">
    <property type="entry name" value="DinF"/>
    <property type="match status" value="1"/>
</dbReference>
<dbReference type="InterPro" id="IPR050222">
    <property type="entry name" value="MATE_MdtK"/>
</dbReference>
<dbReference type="PANTHER" id="PTHR43298">
    <property type="entry name" value="MULTIDRUG RESISTANCE PROTEIN NORM-RELATED"/>
    <property type="match status" value="1"/>
</dbReference>
<dbReference type="Pfam" id="PF01554">
    <property type="entry name" value="MatE"/>
    <property type="match status" value="2"/>
</dbReference>
<feature type="transmembrane region" description="Helical" evidence="11">
    <location>
        <begin position="317"/>
        <end position="340"/>
    </location>
</feature>
<feature type="transmembrane region" description="Helical" evidence="11">
    <location>
        <begin position="164"/>
        <end position="186"/>
    </location>
</feature>
<organism evidence="12 13">
    <name type="scientific">Parvicella tangerina</name>
    <dbReference type="NCBI Taxonomy" id="2829795"/>
    <lineage>
        <taxon>Bacteria</taxon>
        <taxon>Pseudomonadati</taxon>
        <taxon>Bacteroidota</taxon>
        <taxon>Flavobacteriia</taxon>
        <taxon>Flavobacteriales</taxon>
        <taxon>Parvicellaceae</taxon>
        <taxon>Parvicella</taxon>
    </lineage>
</organism>
<feature type="transmembrane region" description="Helical" evidence="11">
    <location>
        <begin position="192"/>
        <end position="213"/>
    </location>
</feature>
<feature type="transmembrane region" description="Helical" evidence="11">
    <location>
        <begin position="91"/>
        <end position="112"/>
    </location>
</feature>
<evidence type="ECO:0000256" key="5">
    <source>
        <dbReference type="ARBA" id="ARBA00022475"/>
    </source>
</evidence>
<feature type="transmembrane region" description="Helical" evidence="11">
    <location>
        <begin position="234"/>
        <end position="255"/>
    </location>
</feature>
<keyword evidence="3" id="KW-0813">Transport</keyword>
<dbReference type="GO" id="GO:0005886">
    <property type="term" value="C:plasma membrane"/>
    <property type="evidence" value="ECO:0007669"/>
    <property type="project" value="UniProtKB-SubCell"/>
</dbReference>
<dbReference type="GO" id="GO:0042910">
    <property type="term" value="F:xenobiotic transmembrane transporter activity"/>
    <property type="evidence" value="ECO:0007669"/>
    <property type="project" value="InterPro"/>
</dbReference>
<comment type="similarity">
    <text evidence="2">Belongs to the multi antimicrobial extrusion (MATE) (TC 2.A.66.1) family.</text>
</comment>
<evidence type="ECO:0000256" key="3">
    <source>
        <dbReference type="ARBA" id="ARBA00022448"/>
    </source>
</evidence>
<feature type="transmembrane region" description="Helical" evidence="11">
    <location>
        <begin position="382"/>
        <end position="401"/>
    </location>
</feature>
<keyword evidence="9 11" id="KW-0472">Membrane</keyword>
<keyword evidence="8" id="KW-0406">Ion transport</keyword>
<dbReference type="InterPro" id="IPR002528">
    <property type="entry name" value="MATE_fam"/>
</dbReference>
<feature type="transmembrane region" description="Helical" evidence="11">
    <location>
        <begin position="352"/>
        <end position="370"/>
    </location>
</feature>
<keyword evidence="13" id="KW-1185">Reference proteome</keyword>
<sequence>MPSLKEINKLALPAILYNIAEPLLGLVDTAVIGQMSGDTVAAQGGIGLAAGLISTLIWGLAQIRTAVSSLVSQYLGKDQLDKIKTLVPQSLYFSVLVGIVFWAITAPFFLSIADVVFLTESDDILNYADDYYQVRAFGLPLSLLIAGFFGVFRGYQNTSFAMYTALIGGVVNIVLDIILVNGWLFIPPMGVEGVALASVISQFIMVLICLYFLQTKTPFEARLTFPIHFEFKNMLLISGNMLIRTVALNLAFILALRFVSDYGENVIAAYSIGIQIWLFSSYFIDGYSNAGNALSGKLLGSGDKVALKKLVNRLLKINLMVAVFLALCYSLVYNVIGLWFNDSLAVNDHLRSFFWMIIIAQPLNSIAFTMDGIYKGMGKAKLLRNTLIIATFGLFIPVLYFSDYLELGVYSVWIAFISWMAFRGGSLWMRLGRYT</sequence>
<keyword evidence="5" id="KW-1003">Cell membrane</keyword>
<evidence type="ECO:0000256" key="7">
    <source>
        <dbReference type="ARBA" id="ARBA00022989"/>
    </source>
</evidence>
<dbReference type="KEGG" id="ptan:CRYO30217_01434"/>
<dbReference type="EMBL" id="OU015584">
    <property type="protein sequence ID" value="CAG5080748.1"/>
    <property type="molecule type" value="Genomic_DNA"/>
</dbReference>
<keyword evidence="4" id="KW-0050">Antiport</keyword>
<dbReference type="NCBIfam" id="TIGR00797">
    <property type="entry name" value="matE"/>
    <property type="match status" value="1"/>
</dbReference>
<reference evidence="12" key="1">
    <citation type="submission" date="2021-04" db="EMBL/GenBank/DDBJ databases">
        <authorList>
            <person name="Rodrigo-Torres L."/>
            <person name="Arahal R. D."/>
            <person name="Lucena T."/>
        </authorList>
    </citation>
    <scope>NUCLEOTIDE SEQUENCE</scope>
    <source>
        <strain evidence="12">AS29M-1</strain>
    </source>
</reference>
<dbReference type="PANTHER" id="PTHR43298:SF2">
    <property type="entry name" value="FMN_FAD EXPORTER YEEO-RELATED"/>
    <property type="match status" value="1"/>
</dbReference>
<dbReference type="GO" id="GO:0015297">
    <property type="term" value="F:antiporter activity"/>
    <property type="evidence" value="ECO:0007669"/>
    <property type="project" value="UniProtKB-KW"/>
</dbReference>
<evidence type="ECO:0000256" key="4">
    <source>
        <dbReference type="ARBA" id="ARBA00022449"/>
    </source>
</evidence>
<dbReference type="RefSeq" id="WP_258541635.1">
    <property type="nucleotide sequence ID" value="NZ_OU015584.1"/>
</dbReference>
<evidence type="ECO:0000256" key="8">
    <source>
        <dbReference type="ARBA" id="ARBA00023065"/>
    </source>
</evidence>
<evidence type="ECO:0000256" key="1">
    <source>
        <dbReference type="ARBA" id="ARBA00004651"/>
    </source>
</evidence>
<evidence type="ECO:0000256" key="6">
    <source>
        <dbReference type="ARBA" id="ARBA00022692"/>
    </source>
</evidence>
<dbReference type="InterPro" id="IPR044644">
    <property type="entry name" value="DinF-like"/>
</dbReference>
<protein>
    <recommendedName>
        <fullName evidence="10">Multidrug-efflux transporter</fullName>
    </recommendedName>
</protein>
<feature type="transmembrane region" description="Helical" evidence="11">
    <location>
        <begin position="407"/>
        <end position="429"/>
    </location>
</feature>
<feature type="transmembrane region" description="Helical" evidence="11">
    <location>
        <begin position="132"/>
        <end position="152"/>
    </location>
</feature>
<evidence type="ECO:0000256" key="11">
    <source>
        <dbReference type="SAM" id="Phobius"/>
    </source>
</evidence>
<feature type="transmembrane region" description="Helical" evidence="11">
    <location>
        <begin position="267"/>
        <end position="284"/>
    </location>
</feature>
<evidence type="ECO:0000256" key="10">
    <source>
        <dbReference type="ARBA" id="ARBA00031636"/>
    </source>
</evidence>
<dbReference type="Proteomes" id="UP000683507">
    <property type="component" value="Chromosome"/>
</dbReference>
<evidence type="ECO:0000256" key="2">
    <source>
        <dbReference type="ARBA" id="ARBA00010199"/>
    </source>
</evidence>
<dbReference type="InterPro" id="IPR048279">
    <property type="entry name" value="MdtK-like"/>
</dbReference>
<keyword evidence="6 11" id="KW-0812">Transmembrane</keyword>
<dbReference type="CDD" id="cd13136">
    <property type="entry name" value="MATE_DinF_like"/>
    <property type="match status" value="1"/>
</dbReference>
<dbReference type="GO" id="GO:0006811">
    <property type="term" value="P:monoatomic ion transport"/>
    <property type="evidence" value="ECO:0007669"/>
    <property type="project" value="UniProtKB-KW"/>
</dbReference>
<accession>A0A916JMP8</accession>
<comment type="subcellular location">
    <subcellularLocation>
        <location evidence="1">Cell membrane</location>
        <topology evidence="1">Multi-pass membrane protein</topology>
    </subcellularLocation>
</comment>
<dbReference type="AlphaFoldDB" id="A0A916JMP8"/>
<proteinExistence type="inferred from homology"/>
<gene>
    <name evidence="12" type="primary">dinF</name>
    <name evidence="12" type="ORF">CRYO30217_01434</name>
</gene>
<evidence type="ECO:0000313" key="13">
    <source>
        <dbReference type="Proteomes" id="UP000683507"/>
    </source>
</evidence>
<evidence type="ECO:0000313" key="12">
    <source>
        <dbReference type="EMBL" id="CAG5080748.1"/>
    </source>
</evidence>